<dbReference type="EMBL" id="LT552686">
    <property type="protein sequence ID" value="SAL99348.1"/>
    <property type="molecule type" value="Genomic_DNA"/>
</dbReference>
<name>A0A168MWE5_ABSGL</name>
<dbReference type="Proteomes" id="UP000078561">
    <property type="component" value="Unassembled WGS sequence"/>
</dbReference>
<dbReference type="AlphaFoldDB" id="A0A168MWE5"/>
<evidence type="ECO:0000313" key="2">
    <source>
        <dbReference type="EMBL" id="SAL99348.1"/>
    </source>
</evidence>
<evidence type="ECO:0000313" key="3">
    <source>
        <dbReference type="Proteomes" id="UP000078561"/>
    </source>
</evidence>
<keyword evidence="3" id="KW-1185">Reference proteome</keyword>
<protein>
    <submittedName>
        <fullName evidence="2">Uncharacterized protein</fullName>
    </submittedName>
</protein>
<proteinExistence type="predicted"/>
<reference evidence="2" key="1">
    <citation type="submission" date="2016-04" db="EMBL/GenBank/DDBJ databases">
        <authorList>
            <person name="Evans L.H."/>
            <person name="Alamgir A."/>
            <person name="Owens N."/>
            <person name="Weber N.D."/>
            <person name="Virtaneva K."/>
            <person name="Barbian K."/>
            <person name="Babar A."/>
            <person name="Rosenke K."/>
        </authorList>
    </citation>
    <scope>NUCLEOTIDE SEQUENCE [LARGE SCALE GENOMIC DNA]</scope>
    <source>
        <strain evidence="2">CBS 101.48</strain>
    </source>
</reference>
<dbReference type="OrthoDB" id="2285073at2759"/>
<feature type="region of interest" description="Disordered" evidence="1">
    <location>
        <begin position="1"/>
        <end position="61"/>
    </location>
</feature>
<accession>A0A168MWE5</accession>
<gene>
    <name evidence="2" type="primary">ABSGL_04957.1 scaffold 6254</name>
</gene>
<dbReference type="InParanoid" id="A0A168MWE5"/>
<feature type="compositionally biased region" description="Polar residues" evidence="1">
    <location>
        <begin position="1"/>
        <end position="25"/>
    </location>
</feature>
<sequence length="89" mass="9320">MHTSTTTSTFYPHSAGSSSTGTLHSTEVIHPRRPSLLSPASSSSVSSFSSTSTTSAPSSIGVTYTFCSCCGVDTSIFSHEDHCPKDRQS</sequence>
<organism evidence="2">
    <name type="scientific">Absidia glauca</name>
    <name type="common">Pin mould</name>
    <dbReference type="NCBI Taxonomy" id="4829"/>
    <lineage>
        <taxon>Eukaryota</taxon>
        <taxon>Fungi</taxon>
        <taxon>Fungi incertae sedis</taxon>
        <taxon>Mucoromycota</taxon>
        <taxon>Mucoromycotina</taxon>
        <taxon>Mucoromycetes</taxon>
        <taxon>Mucorales</taxon>
        <taxon>Cunninghamellaceae</taxon>
        <taxon>Absidia</taxon>
    </lineage>
</organism>
<evidence type="ECO:0000256" key="1">
    <source>
        <dbReference type="SAM" id="MobiDB-lite"/>
    </source>
</evidence>
<feature type="compositionally biased region" description="Low complexity" evidence="1">
    <location>
        <begin position="34"/>
        <end position="59"/>
    </location>
</feature>